<dbReference type="EMBL" id="CP045798">
    <property type="protein sequence ID" value="QNB46221.1"/>
    <property type="molecule type" value="Genomic_DNA"/>
</dbReference>
<dbReference type="PANTHER" id="PTHR10192">
    <property type="entry name" value="MOLYBDOPTERIN BIOSYNTHESIS PROTEIN"/>
    <property type="match status" value="1"/>
</dbReference>
<dbReference type="InterPro" id="IPR005111">
    <property type="entry name" value="MoeA_C_domain_IV"/>
</dbReference>
<dbReference type="InterPro" id="IPR038987">
    <property type="entry name" value="MoeA-like"/>
</dbReference>
<evidence type="ECO:0000256" key="9">
    <source>
        <dbReference type="RuleBase" id="RU365090"/>
    </source>
</evidence>
<keyword evidence="7 9" id="KW-0501">Molybdenum cofactor biosynthesis</keyword>
<dbReference type="Gene3D" id="3.90.105.10">
    <property type="entry name" value="Molybdopterin biosynthesis moea protein, domain 2"/>
    <property type="match status" value="1"/>
</dbReference>
<dbReference type="Pfam" id="PF00994">
    <property type="entry name" value="MoCF_biosynth"/>
    <property type="match status" value="1"/>
</dbReference>
<dbReference type="Proteomes" id="UP000515847">
    <property type="component" value="Chromosome"/>
</dbReference>
<evidence type="ECO:0000256" key="5">
    <source>
        <dbReference type="ARBA" id="ARBA00021108"/>
    </source>
</evidence>
<dbReference type="SUPFAM" id="SSF53218">
    <property type="entry name" value="Molybdenum cofactor biosynthesis proteins"/>
    <property type="match status" value="1"/>
</dbReference>
<keyword evidence="9" id="KW-0479">Metal-binding</keyword>
<dbReference type="InterPro" id="IPR036135">
    <property type="entry name" value="MoeA_linker/N_sf"/>
</dbReference>
<dbReference type="Pfam" id="PF03454">
    <property type="entry name" value="MoeA_C"/>
    <property type="match status" value="1"/>
</dbReference>
<dbReference type="Gene3D" id="2.170.190.11">
    <property type="entry name" value="Molybdopterin biosynthesis moea protein, domain 3"/>
    <property type="match status" value="1"/>
</dbReference>
<keyword evidence="9" id="KW-0460">Magnesium</keyword>
<evidence type="ECO:0000256" key="2">
    <source>
        <dbReference type="ARBA" id="ARBA00005046"/>
    </source>
</evidence>
<comment type="cofactor">
    <cofactor evidence="9">
        <name>Mg(2+)</name>
        <dbReference type="ChEBI" id="CHEBI:18420"/>
    </cofactor>
</comment>
<dbReference type="Gene3D" id="3.40.980.10">
    <property type="entry name" value="MoaB/Mog-like domain"/>
    <property type="match status" value="1"/>
</dbReference>
<evidence type="ECO:0000313" key="12">
    <source>
        <dbReference type="Proteomes" id="UP000515847"/>
    </source>
</evidence>
<dbReference type="InterPro" id="IPR005110">
    <property type="entry name" value="MoeA_linker/N"/>
</dbReference>
<evidence type="ECO:0000313" key="11">
    <source>
        <dbReference type="EMBL" id="QNB46221.1"/>
    </source>
</evidence>
<sequence length="408" mass="43345">MRLLQVTSPEDVLRIIRENFSSLGGETVEIKHAGQRVVGSDVIAPEDVPGFDRSTVDGYALRACDSFGAGEAMPALLNLGGEVRMGEAAPHLPLGACIYVPTGGMIPEGADAVVMLEDTEVLGDIVNCYRQVAPGENIIRRGEDISRGEVILKKGRLLRAPEIGVLASLGITDLQVTVKPRVGILSTGDEIVPYTTASLPPGQVRDSNALAVGELARQKGAEIIYGGILQDSYEIFKSGVEELLEQVDFLVLSGGSSVGTRDFTAQVLEELGKPGLLVEGVAIQPGKPTLLAKCREKPVLGLPGHPVSALNIFALFGTAIIDRLLGREEQEFLATVKARLSKNIPSRTGRTDFVRVKLSKKDNVTEATPVFGRSGLLRTLADAQGLVIVPAQSEGVLAGSEVDVILWE</sequence>
<gene>
    <name evidence="11" type="ORF">BR63_07785</name>
</gene>
<comment type="pathway">
    <text evidence="2 9">Cofactor biosynthesis; molybdopterin biosynthesis.</text>
</comment>
<evidence type="ECO:0000256" key="1">
    <source>
        <dbReference type="ARBA" id="ARBA00002901"/>
    </source>
</evidence>
<dbReference type="GO" id="GO:0006777">
    <property type="term" value="P:Mo-molybdopterin cofactor biosynthetic process"/>
    <property type="evidence" value="ECO:0007669"/>
    <property type="project" value="UniProtKB-UniRule"/>
</dbReference>
<accession>A0A7G6E2B7</accession>
<dbReference type="NCBIfam" id="TIGR00177">
    <property type="entry name" value="molyb_syn"/>
    <property type="match status" value="1"/>
</dbReference>
<comment type="similarity">
    <text evidence="3 9">Belongs to the MoeA family.</text>
</comment>
<organism evidence="11 12">
    <name type="scientific">Thermanaerosceptrum fracticalcis</name>
    <dbReference type="NCBI Taxonomy" id="1712410"/>
    <lineage>
        <taxon>Bacteria</taxon>
        <taxon>Bacillati</taxon>
        <taxon>Bacillota</taxon>
        <taxon>Clostridia</taxon>
        <taxon>Eubacteriales</taxon>
        <taxon>Peptococcaceae</taxon>
        <taxon>Thermanaerosceptrum</taxon>
    </lineage>
</organism>
<dbReference type="SUPFAM" id="SSF63867">
    <property type="entry name" value="MoeA C-terminal domain-like"/>
    <property type="match status" value="1"/>
</dbReference>
<evidence type="ECO:0000256" key="7">
    <source>
        <dbReference type="ARBA" id="ARBA00023150"/>
    </source>
</evidence>
<dbReference type="GO" id="GO:0005829">
    <property type="term" value="C:cytosol"/>
    <property type="evidence" value="ECO:0007669"/>
    <property type="project" value="TreeGrafter"/>
</dbReference>
<dbReference type="KEGG" id="tfr:BR63_07785"/>
<dbReference type="InterPro" id="IPR036425">
    <property type="entry name" value="MoaB/Mog-like_dom_sf"/>
</dbReference>
<protein>
    <recommendedName>
        <fullName evidence="5 9">Molybdopterin molybdenumtransferase</fullName>
        <ecNumber evidence="4 9">2.10.1.1</ecNumber>
    </recommendedName>
</protein>
<evidence type="ECO:0000256" key="8">
    <source>
        <dbReference type="ARBA" id="ARBA00047317"/>
    </source>
</evidence>
<comment type="function">
    <text evidence="1 9">Catalyzes the insertion of molybdate into adenylated molybdopterin with the concomitant release of AMP.</text>
</comment>
<evidence type="ECO:0000256" key="3">
    <source>
        <dbReference type="ARBA" id="ARBA00010763"/>
    </source>
</evidence>
<dbReference type="SUPFAM" id="SSF63882">
    <property type="entry name" value="MoeA N-terminal region -like"/>
    <property type="match status" value="1"/>
</dbReference>
<dbReference type="Gene3D" id="2.40.340.10">
    <property type="entry name" value="MoeA, C-terminal, domain IV"/>
    <property type="match status" value="1"/>
</dbReference>
<comment type="catalytic activity">
    <reaction evidence="8">
        <text>adenylyl-molybdopterin + molybdate = Mo-molybdopterin + AMP + H(+)</text>
        <dbReference type="Rhea" id="RHEA:35047"/>
        <dbReference type="ChEBI" id="CHEBI:15378"/>
        <dbReference type="ChEBI" id="CHEBI:36264"/>
        <dbReference type="ChEBI" id="CHEBI:62727"/>
        <dbReference type="ChEBI" id="CHEBI:71302"/>
        <dbReference type="ChEBI" id="CHEBI:456215"/>
        <dbReference type="EC" id="2.10.1.1"/>
    </reaction>
</comment>
<dbReference type="CDD" id="cd00887">
    <property type="entry name" value="MoeA"/>
    <property type="match status" value="1"/>
</dbReference>
<dbReference type="SMART" id="SM00852">
    <property type="entry name" value="MoCF_biosynth"/>
    <property type="match status" value="1"/>
</dbReference>
<dbReference type="InterPro" id="IPR036688">
    <property type="entry name" value="MoeA_C_domain_IV_sf"/>
</dbReference>
<keyword evidence="9 11" id="KW-0808">Transferase</keyword>
<dbReference type="InterPro" id="IPR001453">
    <property type="entry name" value="MoaB/Mog_dom"/>
</dbReference>
<evidence type="ECO:0000256" key="6">
    <source>
        <dbReference type="ARBA" id="ARBA00022505"/>
    </source>
</evidence>
<dbReference type="EC" id="2.10.1.1" evidence="4 9"/>
<dbReference type="OrthoDB" id="9804758at2"/>
<name>A0A7G6E2B7_THEFR</name>
<dbReference type="PANTHER" id="PTHR10192:SF5">
    <property type="entry name" value="GEPHYRIN"/>
    <property type="match status" value="1"/>
</dbReference>
<evidence type="ECO:0000259" key="10">
    <source>
        <dbReference type="SMART" id="SM00852"/>
    </source>
</evidence>
<reference evidence="11 12" key="1">
    <citation type="journal article" date="2019" name="Front. Microbiol.">
        <title>Thermoanaerosceptrum fracticalcis gen. nov. sp. nov., a Novel Fumarate-Fermenting Microorganism From a Deep Fractured Carbonate Aquifer of the US Great Basin.</title>
        <authorList>
            <person name="Hamilton-Brehm S.D."/>
            <person name="Stewart L.E."/>
            <person name="Zavarin M."/>
            <person name="Caldwell M."/>
            <person name="Lawson P.A."/>
            <person name="Onstott T.C."/>
            <person name="Grzymski J."/>
            <person name="Neveux I."/>
            <person name="Lollar B.S."/>
            <person name="Russell C.E."/>
            <person name="Moser D.P."/>
        </authorList>
    </citation>
    <scope>NUCLEOTIDE SEQUENCE [LARGE SCALE GENOMIC DNA]</scope>
    <source>
        <strain evidence="11 12">DRI-13</strain>
    </source>
</reference>
<keyword evidence="12" id="KW-1185">Reference proteome</keyword>
<dbReference type="UniPathway" id="UPA00344"/>
<dbReference type="AlphaFoldDB" id="A0A7G6E2B7"/>
<dbReference type="Pfam" id="PF03453">
    <property type="entry name" value="MoeA_N"/>
    <property type="match status" value="1"/>
</dbReference>
<keyword evidence="6 9" id="KW-0500">Molybdenum</keyword>
<dbReference type="RefSeq" id="WP_034425178.1">
    <property type="nucleotide sequence ID" value="NZ_CP045798.1"/>
</dbReference>
<feature type="domain" description="MoaB/Mog" evidence="10">
    <location>
        <begin position="183"/>
        <end position="323"/>
    </location>
</feature>
<proteinExistence type="inferred from homology"/>
<dbReference type="GO" id="GO:0046872">
    <property type="term" value="F:metal ion binding"/>
    <property type="evidence" value="ECO:0007669"/>
    <property type="project" value="UniProtKB-UniRule"/>
</dbReference>
<dbReference type="GO" id="GO:0061599">
    <property type="term" value="F:molybdopterin molybdotransferase activity"/>
    <property type="evidence" value="ECO:0007669"/>
    <property type="project" value="UniProtKB-UniRule"/>
</dbReference>
<evidence type="ECO:0000256" key="4">
    <source>
        <dbReference type="ARBA" id="ARBA00013269"/>
    </source>
</evidence>
<dbReference type="NCBIfam" id="NF045515">
    <property type="entry name" value="Glp_gephyrin"/>
    <property type="match status" value="1"/>
</dbReference>